<proteinExistence type="predicted"/>
<dbReference type="Gene3D" id="3.30.1920.20">
    <property type="match status" value="1"/>
</dbReference>
<dbReference type="InterPro" id="IPR000408">
    <property type="entry name" value="Reg_chr_condens"/>
</dbReference>
<reference evidence="2" key="2">
    <citation type="journal article" date="2024" name="Nature">
        <title>Anoxygenic phototroph of the Chloroflexota uses a type I reaction centre.</title>
        <authorList>
            <person name="Tsuji J.M."/>
            <person name="Shaw N.A."/>
            <person name="Nagashima S."/>
            <person name="Venkiteswaran J.J."/>
            <person name="Schiff S.L."/>
            <person name="Watanabe T."/>
            <person name="Fukui M."/>
            <person name="Hanada S."/>
            <person name="Tank M."/>
            <person name="Neufeld J.D."/>
        </authorList>
    </citation>
    <scope>NUCLEOTIDE SEQUENCE</scope>
    <source>
        <strain evidence="2">L227-S17</strain>
    </source>
</reference>
<dbReference type="Proteomes" id="UP001431572">
    <property type="component" value="Chromosome 2"/>
</dbReference>
<dbReference type="Gene3D" id="2.130.10.30">
    <property type="entry name" value="Regulator of chromosome condensation 1/beta-lactamase-inhibitor protein II"/>
    <property type="match status" value="2"/>
</dbReference>
<sequence>MILRFSRNAVMLLVILLLVSLFSPLNSIAAINSAVYGWGANWYGQINPPTGLSDAVAISAGGNYSLALKSDGTVIGWGYNGFGQLNIPQGLTNVTAISAGYYHSLALKGDGTVVAWGCGSYGNSGQCNVPSNLSDVTAIAAGMNMSLALLTNKTVIAWGGNWSGQLNIPTGLTDVVAIAAGGDHSLALKSDGTVVGWGYNGSGQITIPTGLSNVIAISANYNNSLALKDNGTVYGWGSYGIGYLNMNGISSNVKAISAGSSHSMFLKNDGTIECQVSIYINYGQCSVPTNITGFKAIAAGSNHSLGLVILDSTPPVTIASATPNANVEGWNNTDVTVTLNASDDAGGSGVASVSYSTDGINFTTLLGSTASVTINLEGITTLSYYGTDKSGNQEAFKTLIVKIDKTAPTISYSGNANTYTVDQIVNITCSTSDDLSGLASSACANINGAAYTFALGTNNFSTSANDKAGNVGNGAINFTLNVDYHSLCTLSKSFSTKWAIDTGLCGTLALSQTAEEHGKTKVRNELLNVYKTIVQAGEKSRALTAQQAAKLTQFANWLQTH</sequence>
<evidence type="ECO:0000313" key="2">
    <source>
        <dbReference type="EMBL" id="WJW69818.1"/>
    </source>
</evidence>
<dbReference type="NCBIfam" id="NF047446">
    <property type="entry name" value="barrel_OmpL47"/>
    <property type="match status" value="1"/>
</dbReference>
<evidence type="ECO:0000313" key="4">
    <source>
        <dbReference type="Proteomes" id="UP001431572"/>
    </source>
</evidence>
<dbReference type="Proteomes" id="UP000521676">
    <property type="component" value="Unassembled WGS sequence"/>
</dbReference>
<organism evidence="1 3">
    <name type="scientific">Candidatus Chlorohelix allophototropha</name>
    <dbReference type="NCBI Taxonomy" id="3003348"/>
    <lineage>
        <taxon>Bacteria</taxon>
        <taxon>Bacillati</taxon>
        <taxon>Chloroflexota</taxon>
        <taxon>Chloroflexia</taxon>
        <taxon>Candidatus Chloroheliales</taxon>
        <taxon>Candidatus Chloroheliaceae</taxon>
        <taxon>Candidatus Chlorohelix</taxon>
    </lineage>
</organism>
<dbReference type="GO" id="GO:0005085">
    <property type="term" value="F:guanyl-nucleotide exchange factor activity"/>
    <property type="evidence" value="ECO:0007669"/>
    <property type="project" value="TreeGrafter"/>
</dbReference>
<evidence type="ECO:0000313" key="1">
    <source>
        <dbReference type="EMBL" id="NWJ47914.1"/>
    </source>
</evidence>
<name>A0A8T7M749_9CHLR</name>
<dbReference type="EMBL" id="JACATZ010000003">
    <property type="protein sequence ID" value="NWJ47914.1"/>
    <property type="molecule type" value="Genomic_DNA"/>
</dbReference>
<dbReference type="InterPro" id="IPR058094">
    <property type="entry name" value="Ig-like_OmpL47-like"/>
</dbReference>
<dbReference type="AlphaFoldDB" id="A0A8T7M749"/>
<dbReference type="InterPro" id="IPR051553">
    <property type="entry name" value="Ran_GTPase-activating"/>
</dbReference>
<dbReference type="PANTHER" id="PTHR45982:SF1">
    <property type="entry name" value="REGULATOR OF CHROMOSOME CONDENSATION"/>
    <property type="match status" value="1"/>
</dbReference>
<reference evidence="1 3" key="1">
    <citation type="submission" date="2020-06" db="EMBL/GenBank/DDBJ databases">
        <title>Anoxygenic phototrophic Chloroflexota member uses a Type I reaction center.</title>
        <authorList>
            <person name="Tsuji J.M."/>
            <person name="Shaw N.A."/>
            <person name="Nagashima S."/>
            <person name="Venkiteswaran J."/>
            <person name="Schiff S.L."/>
            <person name="Hanada S."/>
            <person name="Tank M."/>
            <person name="Neufeld J.D."/>
        </authorList>
    </citation>
    <scope>NUCLEOTIDE SEQUENCE [LARGE SCALE GENOMIC DNA]</scope>
    <source>
        <strain evidence="1">L227-S17</strain>
    </source>
</reference>
<dbReference type="PROSITE" id="PS00626">
    <property type="entry name" value="RCC1_2"/>
    <property type="match status" value="2"/>
</dbReference>
<dbReference type="EMBL" id="CP128400">
    <property type="protein sequence ID" value="WJW69818.1"/>
    <property type="molecule type" value="Genomic_DNA"/>
</dbReference>
<evidence type="ECO:0000313" key="3">
    <source>
        <dbReference type="Proteomes" id="UP000521676"/>
    </source>
</evidence>
<evidence type="ECO:0008006" key="5">
    <source>
        <dbReference type="Google" id="ProtNLM"/>
    </source>
</evidence>
<dbReference type="SUPFAM" id="SSF50985">
    <property type="entry name" value="RCC1/BLIP-II"/>
    <property type="match status" value="1"/>
</dbReference>
<accession>A0A8T7M749</accession>
<dbReference type="RefSeq" id="WP_341471690.1">
    <property type="nucleotide sequence ID" value="NZ_CP128400.1"/>
</dbReference>
<dbReference type="Pfam" id="PF13540">
    <property type="entry name" value="RCC1_2"/>
    <property type="match status" value="4"/>
</dbReference>
<dbReference type="GO" id="GO:0005737">
    <property type="term" value="C:cytoplasm"/>
    <property type="evidence" value="ECO:0007669"/>
    <property type="project" value="TreeGrafter"/>
</dbReference>
<dbReference type="InterPro" id="IPR009091">
    <property type="entry name" value="RCC1/BLIP-II"/>
</dbReference>
<keyword evidence="4" id="KW-1185">Reference proteome</keyword>
<protein>
    <recommendedName>
        <fullName evidence="5">HYR domain-containing protein</fullName>
    </recommendedName>
</protein>
<dbReference type="PANTHER" id="PTHR45982">
    <property type="entry name" value="REGULATOR OF CHROMOSOME CONDENSATION"/>
    <property type="match status" value="1"/>
</dbReference>
<dbReference type="PROSITE" id="PS50012">
    <property type="entry name" value="RCC1_3"/>
    <property type="match status" value="6"/>
</dbReference>
<gene>
    <name evidence="1" type="ORF">HXX08_18835</name>
    <name evidence="2" type="ORF">OZ401_003448</name>
</gene>